<dbReference type="SMART" id="SM00316">
    <property type="entry name" value="S1"/>
    <property type="match status" value="2"/>
</dbReference>
<reference evidence="3 4" key="1">
    <citation type="journal article" date="2018" name="Plant J.">
        <title>Genome sequences of Chlorella sorokiniana UTEX 1602 and Micractinium conductrix SAG 241.80: implications to maltose excretion by a green alga.</title>
        <authorList>
            <person name="Arriola M.B."/>
            <person name="Velmurugan N."/>
            <person name="Zhang Y."/>
            <person name="Plunkett M.H."/>
            <person name="Hondzo H."/>
            <person name="Barney B.M."/>
        </authorList>
    </citation>
    <scope>NUCLEOTIDE SEQUENCE [LARGE SCALE GENOMIC DNA]</scope>
    <source>
        <strain evidence="3 4">SAG 241.80</strain>
    </source>
</reference>
<dbReference type="InterPro" id="IPR012340">
    <property type="entry name" value="NA-bd_OB-fold"/>
</dbReference>
<feature type="region of interest" description="Disordered" evidence="1">
    <location>
        <begin position="39"/>
        <end position="69"/>
    </location>
</feature>
<keyword evidence="4" id="KW-1185">Reference proteome</keyword>
<feature type="compositionally biased region" description="Low complexity" evidence="1">
    <location>
        <begin position="51"/>
        <end position="62"/>
    </location>
</feature>
<evidence type="ECO:0000313" key="4">
    <source>
        <dbReference type="Proteomes" id="UP000239649"/>
    </source>
</evidence>
<feature type="domain" description="S1 motif" evidence="2">
    <location>
        <begin position="181"/>
        <end position="258"/>
    </location>
</feature>
<dbReference type="Gene3D" id="2.40.50.140">
    <property type="entry name" value="Nucleic acid-binding proteins"/>
    <property type="match status" value="1"/>
</dbReference>
<dbReference type="InterPro" id="IPR052757">
    <property type="entry name" value="Ribosomal_protein_S1"/>
</dbReference>
<protein>
    <submittedName>
        <fullName evidence="3">30S ribosomal S1</fullName>
    </submittedName>
</protein>
<organism evidence="3 4">
    <name type="scientific">Micractinium conductrix</name>
    <dbReference type="NCBI Taxonomy" id="554055"/>
    <lineage>
        <taxon>Eukaryota</taxon>
        <taxon>Viridiplantae</taxon>
        <taxon>Chlorophyta</taxon>
        <taxon>core chlorophytes</taxon>
        <taxon>Trebouxiophyceae</taxon>
        <taxon>Chlorellales</taxon>
        <taxon>Chlorellaceae</taxon>
        <taxon>Chlorella clade</taxon>
        <taxon>Micractinium</taxon>
    </lineage>
</organism>
<dbReference type="GO" id="GO:0003676">
    <property type="term" value="F:nucleic acid binding"/>
    <property type="evidence" value="ECO:0007669"/>
    <property type="project" value="InterPro"/>
</dbReference>
<gene>
    <name evidence="3" type="ORF">C2E20_5739</name>
</gene>
<proteinExistence type="predicted"/>
<dbReference type="Proteomes" id="UP000239649">
    <property type="component" value="Unassembled WGS sequence"/>
</dbReference>
<evidence type="ECO:0000313" key="3">
    <source>
        <dbReference type="EMBL" id="PSC70883.1"/>
    </source>
</evidence>
<dbReference type="OrthoDB" id="412781at2759"/>
<evidence type="ECO:0000259" key="2">
    <source>
        <dbReference type="PROSITE" id="PS50126"/>
    </source>
</evidence>
<feature type="domain" description="S1 motif" evidence="2">
    <location>
        <begin position="87"/>
        <end position="167"/>
    </location>
</feature>
<evidence type="ECO:0000256" key="1">
    <source>
        <dbReference type="SAM" id="MobiDB-lite"/>
    </source>
</evidence>
<comment type="caution">
    <text evidence="3">The sequence shown here is derived from an EMBL/GenBank/DDBJ whole genome shotgun (WGS) entry which is preliminary data.</text>
</comment>
<dbReference type="InterPro" id="IPR003029">
    <property type="entry name" value="S1_domain"/>
</dbReference>
<dbReference type="PROSITE" id="PS50126">
    <property type="entry name" value="S1"/>
    <property type="match status" value="2"/>
</dbReference>
<dbReference type="PANTHER" id="PTHR47559">
    <property type="entry name" value="OS03G0844900 PROTEIN"/>
    <property type="match status" value="1"/>
</dbReference>
<dbReference type="SUPFAM" id="SSF50249">
    <property type="entry name" value="Nucleic acid-binding proteins"/>
    <property type="match status" value="2"/>
</dbReference>
<sequence>MASLTVSSCSTRAVASVPRPAGVARQPLTAALQQQMAARRSVQRTQRMCHAAAAPEEAAPPAELEEAQKPNLMSPAWQQVVDWQKENKTIKAVVKAANKSGLQLQVGRLNGFLPYKLINPTRVPRRQADGSLAPVPAQGYAELIGESLEVKITQVIVPEKRLIVSEKAVLLEQLAGQVEAGDIVEGVVGGIMDWGAFIECTTVNGQPCPRAEAVLPMREISYAWVASVQEVLSPGEAVRVAVVYVQSEPAPKVVVSLKRLEDDPLKETLDKVLPLNECLRRTRASVALDKVLPLNEGGETLSLDAVPASVPSGMEEILESLSAQPGVKSVTLGRTVEEKRTVSQDLELWITKEVVEHGYNLAVRAGRVVQEVRVATDMSAEEMRATLQRVLRAIN</sequence>
<dbReference type="STRING" id="554055.A0A2P6V9W4"/>
<dbReference type="InterPro" id="IPR018664">
    <property type="entry name" value="DUF2103_metal-binding"/>
</dbReference>
<accession>A0A2P6V9W4</accession>
<name>A0A2P6V9W4_9CHLO</name>
<dbReference type="PANTHER" id="PTHR47559:SF1">
    <property type="entry name" value="OS03G0844900 PROTEIN"/>
    <property type="match status" value="1"/>
</dbReference>
<dbReference type="AlphaFoldDB" id="A0A2P6V9W4"/>
<dbReference type="EMBL" id="LHPF02000017">
    <property type="protein sequence ID" value="PSC70883.1"/>
    <property type="molecule type" value="Genomic_DNA"/>
</dbReference>
<dbReference type="Pfam" id="PF09876">
    <property type="entry name" value="DUF2103"/>
    <property type="match status" value="1"/>
</dbReference>